<dbReference type="RefSeq" id="WP_246110571.1">
    <property type="nucleotide sequence ID" value="NZ_VIWX01000006.1"/>
</dbReference>
<dbReference type="EMBL" id="VIWX01000006">
    <property type="protein sequence ID" value="TWF92908.1"/>
    <property type="molecule type" value="Genomic_DNA"/>
</dbReference>
<dbReference type="Proteomes" id="UP000316184">
    <property type="component" value="Unassembled WGS sequence"/>
</dbReference>
<evidence type="ECO:0000313" key="3">
    <source>
        <dbReference type="Proteomes" id="UP000316184"/>
    </source>
</evidence>
<feature type="region of interest" description="Disordered" evidence="1">
    <location>
        <begin position="66"/>
        <end position="91"/>
    </location>
</feature>
<feature type="compositionally biased region" description="Basic and acidic residues" evidence="1">
    <location>
        <begin position="17"/>
        <end position="31"/>
    </location>
</feature>
<keyword evidence="3" id="KW-1185">Reference proteome</keyword>
<organism evidence="2 3">
    <name type="scientific">Saccharopolyspora dendranthemae</name>
    <dbReference type="NCBI Taxonomy" id="1181886"/>
    <lineage>
        <taxon>Bacteria</taxon>
        <taxon>Bacillati</taxon>
        <taxon>Actinomycetota</taxon>
        <taxon>Actinomycetes</taxon>
        <taxon>Pseudonocardiales</taxon>
        <taxon>Pseudonocardiaceae</taxon>
        <taxon>Saccharopolyspora</taxon>
    </lineage>
</organism>
<evidence type="ECO:0000313" key="2">
    <source>
        <dbReference type="EMBL" id="TWF92908.1"/>
    </source>
</evidence>
<sequence length="91" mass="9301">MSLQVTPETLAELAGELERSSNELAHARPAPEADAGPSGPAVNATLAELMRAAAGLVEETTKTAGDLHAGKGTYVNNDQGGADQIHQVGPR</sequence>
<name>A0A561U0M6_9PSEU</name>
<feature type="region of interest" description="Disordered" evidence="1">
    <location>
        <begin position="17"/>
        <end position="42"/>
    </location>
</feature>
<proteinExistence type="predicted"/>
<accession>A0A561U0M6</accession>
<evidence type="ECO:0000256" key="1">
    <source>
        <dbReference type="SAM" id="MobiDB-lite"/>
    </source>
</evidence>
<reference evidence="2 3" key="1">
    <citation type="submission" date="2019-06" db="EMBL/GenBank/DDBJ databases">
        <title>Sequencing the genomes of 1000 actinobacteria strains.</title>
        <authorList>
            <person name="Klenk H.-P."/>
        </authorList>
    </citation>
    <scope>NUCLEOTIDE SEQUENCE [LARGE SCALE GENOMIC DNA]</scope>
    <source>
        <strain evidence="2 3">DSM 46699</strain>
    </source>
</reference>
<gene>
    <name evidence="2" type="ORF">FHU35_16190</name>
</gene>
<comment type="caution">
    <text evidence="2">The sequence shown here is derived from an EMBL/GenBank/DDBJ whole genome shotgun (WGS) entry which is preliminary data.</text>
</comment>
<dbReference type="AlphaFoldDB" id="A0A561U0M6"/>
<protein>
    <submittedName>
        <fullName evidence="2">Uncharacterized protein</fullName>
    </submittedName>
</protein>